<feature type="compositionally biased region" description="Basic and acidic residues" evidence="15">
    <location>
        <begin position="1371"/>
        <end position="1385"/>
    </location>
</feature>
<feature type="region of interest" description="Disordered" evidence="15">
    <location>
        <begin position="824"/>
        <end position="915"/>
    </location>
</feature>
<dbReference type="GO" id="GO:0016298">
    <property type="term" value="F:lipase activity"/>
    <property type="evidence" value="ECO:0007669"/>
    <property type="project" value="TreeGrafter"/>
</dbReference>
<comment type="subcellular location">
    <subcellularLocation>
        <location evidence="2">Cell membrane</location>
        <topology evidence="2">Multi-pass membrane protein</topology>
    </subcellularLocation>
</comment>
<evidence type="ECO:0000256" key="6">
    <source>
        <dbReference type="ARBA" id="ARBA00022723"/>
    </source>
</evidence>
<gene>
    <name evidence="17" type="ORF">LPJ64_001108</name>
</gene>
<dbReference type="InterPro" id="IPR002921">
    <property type="entry name" value="Fungal_lipase-type"/>
</dbReference>
<sequence length="1607" mass="174398">MNRQNGGFSSAVDDGLETAWPAFAKPRIGSSDTESDDSDSSAMEIDIADSGTPHGEQKSSRAQLWRGKANGRDRISRNSNSNSDSSSEQSSEDDGFSDDQDDATIEGPRHHRPHRWRSRPPLLPQRMASFVSTVSGATRLSLEITSLFWEAIFDTIAESTSSGLWLGSAAWDEARAIALAVAGVFSPLSSLNPRIISRIISSSTAAGYSMVNHSLTAAESLLEGGFTLYTRAINMSLHAAGEYVRFIDAVFGSTDTSRVLASFVHMCRREAVEKNPEIRALIKEHGLVGFVSQLLKTIAAWICLQVVTHGRERAYRMDLVHTNIGAKTVFCPRRFIDSDGKPLQAVPSEAESTTANGHHVSSSVRLSEGRSVPAKATATIVMPPMSPPVSQSSLLAVVPSSEDLSATNAAGSNKMLSHMHVQPNGKSGSHEQIESKPVMSTSSASTSDAASAPPEFVSAPGAQHASFLPSNDDEYEYRSSPGDDDDDDDDSVYYALSDQEVSHRDPEWDQRLIEALRNMSIQNTRQKQRHEQQKRQKEDGKCDDDDKLNRSTDADKDVDVDGASKHPENISRSASKSSLWNTLTKVREAAAAAAAAAADPAASEAITSASSGDSSGSESATASSYSLSSPAIPSIFHNGCLLPALESAPASLVSSPQLPVTPDIGLSRGNMLHRSRTASGALDPEWQQSKEAAASYSSKRPGNISFSRLQTLPDAANIEPLDGIPPAMVHEVSDPMALAGSKWMQQEFPRKPLLVNLARFISIASSAYGHSFMKVLGLSHGMIDARALIEDFGDFEVNEQENGSRRMSQSGSAVSMDQVDCATTAAASTTGGKDQQQHSRSPSFSRLPRAQPMSAYHTHSAYNPSRPTSQRQYERRHFRSSRPETPGGSRMPGRRPPIRRHHHRSRPVTDHPNHFAFSQHTGIPLSDLLFSSYVLPIVPGVTRAASAQASAVERELRRKKSGADLGSISGKKKKTRKSRASKNKAAAAVLDIDNVASSPSTTPPPQLPSAPVLSQQQQQQKGWLSAIPVIGTIYGALPSPASAFSAVPIIPGMVSRIFGGANDASSNGSDSKRGQGPAEETSGNKQAGQQREPTPGQFRRFDRIRQRLVYRNPSIHALVHYIAVDHATRSVVLACRGTLGISDLFVDMICEYETVQLPGHPATRNNQEFRVHSGMWHSAQMLSDTSSEVFKEVAEALRLYPEYGLVLTGHSLGGGVASLLTLLWSQPLFDHNDSSASAMNLPATPGSTVGSLRRFVTTDKFGLVSSRPIHCFSFGSPCSTNAALSYYCRGLVTSVANTDDFVTYLSVGACVDILNISAVLGRERGVAEKIVRRFISAQRDKIGRKLNLFDFDFSKLRAYSYSDNDDDKEDKEESVGMEVDRDKGQSKRGYWWSRATASTNGDDGKADDGSTASSRSDDSLPQQRPAKRPKNSQDGDSSIKSKGKDKDKDKSRSKSQLKADLDDWHWSLVKTLRANMDSEKLYPPGDVFILASPGDDEVADKSLPKQDAETNKQSQQAEDMASSTNSSKKTSCRNSTSSARESTTAKAQKQKQQQQQQKRAAALPVGLFYCPDVTERFSELRFTRNMIAHHLPSTYERRISALIHESL</sequence>
<feature type="compositionally biased region" description="Low complexity" evidence="15">
    <location>
        <begin position="77"/>
        <end position="89"/>
    </location>
</feature>
<feature type="compositionally biased region" description="Basic residues" evidence="15">
    <location>
        <begin position="970"/>
        <end position="982"/>
    </location>
</feature>
<feature type="compositionally biased region" description="Basic residues" evidence="15">
    <location>
        <begin position="109"/>
        <end position="118"/>
    </location>
</feature>
<feature type="compositionally biased region" description="Polar residues" evidence="15">
    <location>
        <begin position="1081"/>
        <end position="1092"/>
    </location>
</feature>
<feature type="region of interest" description="Disordered" evidence="15">
    <location>
        <begin position="520"/>
        <end position="578"/>
    </location>
</feature>
<evidence type="ECO:0000256" key="7">
    <source>
        <dbReference type="ARBA" id="ARBA00022801"/>
    </source>
</evidence>
<feature type="region of interest" description="Disordered" evidence="15">
    <location>
        <begin position="1492"/>
        <end position="1558"/>
    </location>
</feature>
<dbReference type="GO" id="GO:0046872">
    <property type="term" value="F:metal ion binding"/>
    <property type="evidence" value="ECO:0007669"/>
    <property type="project" value="UniProtKB-KW"/>
</dbReference>
<evidence type="ECO:0000256" key="9">
    <source>
        <dbReference type="ARBA" id="ARBA00022963"/>
    </source>
</evidence>
<evidence type="ECO:0000256" key="10">
    <source>
        <dbReference type="ARBA" id="ARBA00022989"/>
    </source>
</evidence>
<evidence type="ECO:0000256" key="14">
    <source>
        <dbReference type="ARBA" id="ARBA00026104"/>
    </source>
</evidence>
<dbReference type="PANTHER" id="PTHR45792:SF7">
    <property type="entry name" value="PUTATIVE (AFU_ORTHOLOGUE AFUA_6G02710)-RELATED"/>
    <property type="match status" value="1"/>
</dbReference>
<evidence type="ECO:0000259" key="16">
    <source>
        <dbReference type="Pfam" id="PF01764"/>
    </source>
</evidence>
<feature type="compositionally biased region" description="Low complexity" evidence="15">
    <location>
        <begin position="440"/>
        <end position="452"/>
    </location>
</feature>
<feature type="compositionally biased region" description="Polar residues" evidence="15">
    <location>
        <begin position="860"/>
        <end position="871"/>
    </location>
</feature>
<evidence type="ECO:0000256" key="13">
    <source>
        <dbReference type="ARBA" id="ARBA00024531"/>
    </source>
</evidence>
<keyword evidence="3" id="KW-1003">Cell membrane</keyword>
<dbReference type="CDD" id="cd00519">
    <property type="entry name" value="Lipase_3"/>
    <property type="match status" value="1"/>
</dbReference>
<feature type="region of interest" description="Disordered" evidence="15">
    <location>
        <begin position="22"/>
        <end position="120"/>
    </location>
</feature>
<evidence type="ECO:0000256" key="15">
    <source>
        <dbReference type="SAM" id="MobiDB-lite"/>
    </source>
</evidence>
<dbReference type="EMBL" id="JANBOH010000027">
    <property type="protein sequence ID" value="KAJ1647512.1"/>
    <property type="molecule type" value="Genomic_DNA"/>
</dbReference>
<feature type="compositionally biased region" description="Basic and acidic residues" evidence="15">
    <location>
        <begin position="1499"/>
        <end position="1510"/>
    </location>
</feature>
<keyword evidence="4" id="KW-0597">Phosphoprotein</keyword>
<feature type="region of interest" description="Disordered" evidence="15">
    <location>
        <begin position="418"/>
        <end position="491"/>
    </location>
</feature>
<dbReference type="GO" id="GO:0019369">
    <property type="term" value="P:arachidonate metabolic process"/>
    <property type="evidence" value="ECO:0007669"/>
    <property type="project" value="TreeGrafter"/>
</dbReference>
<keyword evidence="10" id="KW-1133">Transmembrane helix</keyword>
<dbReference type="GO" id="GO:0005886">
    <property type="term" value="C:plasma membrane"/>
    <property type="evidence" value="ECO:0007669"/>
    <property type="project" value="UniProtKB-SubCell"/>
</dbReference>
<organism evidence="17 18">
    <name type="scientific">Coemansia asiatica</name>
    <dbReference type="NCBI Taxonomy" id="1052880"/>
    <lineage>
        <taxon>Eukaryota</taxon>
        <taxon>Fungi</taxon>
        <taxon>Fungi incertae sedis</taxon>
        <taxon>Zoopagomycota</taxon>
        <taxon>Kickxellomycotina</taxon>
        <taxon>Kickxellomycetes</taxon>
        <taxon>Kickxellales</taxon>
        <taxon>Kickxellaceae</taxon>
        <taxon>Coemansia</taxon>
    </lineage>
</organism>
<evidence type="ECO:0000256" key="11">
    <source>
        <dbReference type="ARBA" id="ARBA00023098"/>
    </source>
</evidence>
<feature type="compositionally biased region" description="Acidic residues" evidence="15">
    <location>
        <begin position="482"/>
        <end position="491"/>
    </location>
</feature>
<feature type="compositionally biased region" description="Polar residues" evidence="15">
    <location>
        <begin position="350"/>
        <end position="365"/>
    </location>
</feature>
<feature type="domain" description="Fungal lipase-type" evidence="16">
    <location>
        <begin position="1132"/>
        <end position="1306"/>
    </location>
</feature>
<comment type="catalytic activity">
    <reaction evidence="13">
        <text>a 1,2-diacyl-sn-glycerol + H2O = a 2-acylglycerol + a fatty acid + H(+)</text>
        <dbReference type="Rhea" id="RHEA:33275"/>
        <dbReference type="ChEBI" id="CHEBI:15377"/>
        <dbReference type="ChEBI" id="CHEBI:15378"/>
        <dbReference type="ChEBI" id="CHEBI:17389"/>
        <dbReference type="ChEBI" id="CHEBI:17815"/>
        <dbReference type="ChEBI" id="CHEBI:28868"/>
        <dbReference type="EC" id="3.1.1.116"/>
    </reaction>
    <physiologicalReaction direction="left-to-right" evidence="13">
        <dbReference type="Rhea" id="RHEA:33276"/>
    </physiologicalReaction>
</comment>
<evidence type="ECO:0000313" key="18">
    <source>
        <dbReference type="Proteomes" id="UP001145021"/>
    </source>
</evidence>
<keyword evidence="7" id="KW-0378">Hydrolase</keyword>
<feature type="compositionally biased region" description="Polar residues" evidence="15">
    <location>
        <begin position="1511"/>
        <end position="1544"/>
    </location>
</feature>
<feature type="region of interest" description="Disordered" evidence="15">
    <location>
        <begin position="955"/>
        <end position="1016"/>
    </location>
</feature>
<accession>A0A9W7XQN6</accession>
<evidence type="ECO:0000256" key="8">
    <source>
        <dbReference type="ARBA" id="ARBA00022837"/>
    </source>
</evidence>
<feature type="region of interest" description="Disordered" evidence="15">
    <location>
        <begin position="342"/>
        <end position="369"/>
    </location>
</feature>
<keyword evidence="11" id="KW-0443">Lipid metabolism</keyword>
<feature type="region of interest" description="Disordered" evidence="15">
    <location>
        <begin position="1061"/>
        <end position="1098"/>
    </location>
</feature>
<evidence type="ECO:0000256" key="5">
    <source>
        <dbReference type="ARBA" id="ARBA00022692"/>
    </source>
</evidence>
<feature type="compositionally biased region" description="Basic and acidic residues" evidence="15">
    <location>
        <begin position="1431"/>
        <end position="1465"/>
    </location>
</feature>
<keyword evidence="18" id="KW-1185">Reference proteome</keyword>
<dbReference type="GO" id="GO:0046340">
    <property type="term" value="P:diacylglycerol catabolic process"/>
    <property type="evidence" value="ECO:0007669"/>
    <property type="project" value="TreeGrafter"/>
</dbReference>
<feature type="compositionally biased region" description="Basic residues" evidence="15">
    <location>
        <begin position="892"/>
        <end position="906"/>
    </location>
</feature>
<keyword evidence="12" id="KW-0472">Membrane</keyword>
<comment type="cofactor">
    <cofactor evidence="1">
        <name>Ca(2+)</name>
        <dbReference type="ChEBI" id="CHEBI:29108"/>
    </cofactor>
</comment>
<feature type="compositionally biased region" description="Low complexity" evidence="15">
    <location>
        <begin position="40"/>
        <end position="50"/>
    </location>
</feature>
<dbReference type="Pfam" id="PF01764">
    <property type="entry name" value="Lipase_3"/>
    <property type="match status" value="1"/>
</dbReference>
<feature type="compositionally biased region" description="Polar residues" evidence="15">
    <location>
        <begin position="831"/>
        <end position="844"/>
    </location>
</feature>
<evidence type="ECO:0000256" key="4">
    <source>
        <dbReference type="ARBA" id="ARBA00022553"/>
    </source>
</evidence>
<evidence type="ECO:0000256" key="12">
    <source>
        <dbReference type="ARBA" id="ARBA00023136"/>
    </source>
</evidence>
<protein>
    <recommendedName>
        <fullName evidence="14">sn-1-specific diacylglycerol lipase</fullName>
        <ecNumber evidence="14">3.1.1.116</ecNumber>
    </recommendedName>
</protein>
<keyword evidence="5" id="KW-0812">Transmembrane</keyword>
<dbReference type="InterPro" id="IPR052214">
    <property type="entry name" value="DAG_Lipase-Related"/>
</dbReference>
<dbReference type="Proteomes" id="UP001145021">
    <property type="component" value="Unassembled WGS sequence"/>
</dbReference>
<dbReference type="Gene3D" id="3.40.50.1820">
    <property type="entry name" value="alpha/beta hydrolase"/>
    <property type="match status" value="1"/>
</dbReference>
<feature type="compositionally biased region" description="Basic and acidic residues" evidence="15">
    <location>
        <begin position="547"/>
        <end position="569"/>
    </location>
</feature>
<keyword evidence="9" id="KW-0442">Lipid degradation</keyword>
<feature type="compositionally biased region" description="Acidic residues" evidence="15">
    <location>
        <begin position="90"/>
        <end position="104"/>
    </location>
</feature>
<dbReference type="EC" id="3.1.1.116" evidence="14"/>
<keyword evidence="6" id="KW-0479">Metal-binding</keyword>
<evidence type="ECO:0000256" key="3">
    <source>
        <dbReference type="ARBA" id="ARBA00022475"/>
    </source>
</evidence>
<feature type="compositionally biased region" description="Basic and acidic residues" evidence="15">
    <location>
        <begin position="529"/>
        <end position="540"/>
    </location>
</feature>
<evidence type="ECO:0000256" key="2">
    <source>
        <dbReference type="ARBA" id="ARBA00004651"/>
    </source>
</evidence>
<comment type="caution">
    <text evidence="17">The sequence shown here is derived from an EMBL/GenBank/DDBJ whole genome shotgun (WGS) entry which is preliminary data.</text>
</comment>
<dbReference type="InterPro" id="IPR029058">
    <property type="entry name" value="AB_hydrolase_fold"/>
</dbReference>
<feature type="compositionally biased region" description="Low complexity" evidence="15">
    <location>
        <begin position="1545"/>
        <end position="1558"/>
    </location>
</feature>
<feature type="compositionally biased region" description="Polar residues" evidence="15">
    <location>
        <begin position="1410"/>
        <end position="1422"/>
    </location>
</feature>
<reference evidence="17" key="1">
    <citation type="submission" date="2022-07" db="EMBL/GenBank/DDBJ databases">
        <title>Phylogenomic reconstructions and comparative analyses of Kickxellomycotina fungi.</title>
        <authorList>
            <person name="Reynolds N.K."/>
            <person name="Stajich J.E."/>
            <person name="Barry K."/>
            <person name="Grigoriev I.V."/>
            <person name="Crous P."/>
            <person name="Smith M.E."/>
        </authorList>
    </citation>
    <scope>NUCLEOTIDE SEQUENCE</scope>
    <source>
        <strain evidence="17">NBRC 105413</strain>
    </source>
</reference>
<dbReference type="PANTHER" id="PTHR45792">
    <property type="entry name" value="DIACYLGLYCEROL LIPASE HOMOLOG-RELATED"/>
    <property type="match status" value="1"/>
</dbReference>
<name>A0A9W7XQN6_9FUNG</name>
<proteinExistence type="predicted"/>
<evidence type="ECO:0000313" key="17">
    <source>
        <dbReference type="EMBL" id="KAJ1647512.1"/>
    </source>
</evidence>
<evidence type="ECO:0000256" key="1">
    <source>
        <dbReference type="ARBA" id="ARBA00001913"/>
    </source>
</evidence>
<dbReference type="SUPFAM" id="SSF53474">
    <property type="entry name" value="alpha/beta-Hydrolases"/>
    <property type="match status" value="1"/>
</dbReference>
<feature type="region of interest" description="Disordered" evidence="15">
    <location>
        <begin position="1362"/>
        <end position="1465"/>
    </location>
</feature>
<keyword evidence="8" id="KW-0106">Calcium</keyword>